<sequence>MLVWRVVRRQNPGHAIANLARAGDSADALRAFASLCRLHLRPDRSSFPPALKAAAALASLHDGRQLHLLALRLGLLPDLFIASALVDMYAKCRELSDARRAFDESPHRNVVLWTSMVTGYINNDASRDAIFLFKDFLAEEGGVGIDSVAAIAVLSACSRVSSKKVAGGVHGIMVKVGLEMDVSMGNTLLVAYAKGGDLSLGRKVFDAMIERDVVSWNTMIALCKARIGRKKKLEHEYVLGRDMGQGRFGSVRLCWCKAVSEDSECCQ</sequence>
<keyword evidence="4" id="KW-1185">Reference proteome</keyword>
<dbReference type="EMBL" id="CP136895">
    <property type="protein sequence ID" value="WOL11362.1"/>
    <property type="molecule type" value="Genomic_DNA"/>
</dbReference>
<name>A0AAQ3KPE0_9LILI</name>
<evidence type="ECO:0000313" key="4">
    <source>
        <dbReference type="Proteomes" id="UP001327560"/>
    </source>
</evidence>
<keyword evidence="1" id="KW-0677">Repeat</keyword>
<dbReference type="NCBIfam" id="TIGR00756">
    <property type="entry name" value="PPR"/>
    <property type="match status" value="1"/>
</dbReference>
<dbReference type="Pfam" id="PF13812">
    <property type="entry name" value="PPR_3"/>
    <property type="match status" value="1"/>
</dbReference>
<dbReference type="InterPro" id="IPR046960">
    <property type="entry name" value="PPR_At4g14850-like_plant"/>
</dbReference>
<dbReference type="InterPro" id="IPR002885">
    <property type="entry name" value="PPR_rpt"/>
</dbReference>
<reference evidence="3 4" key="1">
    <citation type="submission" date="2023-10" db="EMBL/GenBank/DDBJ databases">
        <title>Chromosome-scale genome assembly provides insights into flower coloration mechanisms of Canna indica.</title>
        <authorList>
            <person name="Li C."/>
        </authorList>
    </citation>
    <scope>NUCLEOTIDE SEQUENCE [LARGE SCALE GENOMIC DNA]</scope>
    <source>
        <tissue evidence="3">Flower</tissue>
    </source>
</reference>
<feature type="repeat" description="PPR" evidence="2">
    <location>
        <begin position="181"/>
        <end position="215"/>
    </location>
</feature>
<dbReference type="Pfam" id="PF01535">
    <property type="entry name" value="PPR"/>
    <property type="match status" value="1"/>
</dbReference>
<evidence type="ECO:0000313" key="3">
    <source>
        <dbReference type="EMBL" id="WOL11362.1"/>
    </source>
</evidence>
<evidence type="ECO:0000256" key="2">
    <source>
        <dbReference type="PROSITE-ProRule" id="PRU00708"/>
    </source>
</evidence>
<dbReference type="FunFam" id="1.25.40.10:FF:000344">
    <property type="entry name" value="Pentatricopeptide repeat-containing protein"/>
    <property type="match status" value="1"/>
</dbReference>
<dbReference type="GO" id="GO:0003723">
    <property type="term" value="F:RNA binding"/>
    <property type="evidence" value="ECO:0007669"/>
    <property type="project" value="InterPro"/>
</dbReference>
<dbReference type="InterPro" id="IPR011990">
    <property type="entry name" value="TPR-like_helical_dom_sf"/>
</dbReference>
<evidence type="ECO:0000256" key="1">
    <source>
        <dbReference type="ARBA" id="ARBA00022737"/>
    </source>
</evidence>
<protein>
    <recommendedName>
        <fullName evidence="5">Pentatricopeptide repeat-containing protein</fullName>
    </recommendedName>
</protein>
<dbReference type="Proteomes" id="UP001327560">
    <property type="component" value="Chromosome 6"/>
</dbReference>
<dbReference type="AlphaFoldDB" id="A0AAQ3KPE0"/>
<evidence type="ECO:0008006" key="5">
    <source>
        <dbReference type="Google" id="ProtNLM"/>
    </source>
</evidence>
<proteinExistence type="predicted"/>
<dbReference type="PANTHER" id="PTHR47926">
    <property type="entry name" value="PENTATRICOPEPTIDE REPEAT-CONTAINING PROTEIN"/>
    <property type="match status" value="1"/>
</dbReference>
<accession>A0AAQ3KPE0</accession>
<dbReference type="GO" id="GO:0009451">
    <property type="term" value="P:RNA modification"/>
    <property type="evidence" value="ECO:0007669"/>
    <property type="project" value="InterPro"/>
</dbReference>
<gene>
    <name evidence="3" type="ORF">Cni_G20124</name>
</gene>
<organism evidence="3 4">
    <name type="scientific">Canna indica</name>
    <name type="common">Indian-shot</name>
    <dbReference type="NCBI Taxonomy" id="4628"/>
    <lineage>
        <taxon>Eukaryota</taxon>
        <taxon>Viridiplantae</taxon>
        <taxon>Streptophyta</taxon>
        <taxon>Embryophyta</taxon>
        <taxon>Tracheophyta</taxon>
        <taxon>Spermatophyta</taxon>
        <taxon>Magnoliopsida</taxon>
        <taxon>Liliopsida</taxon>
        <taxon>Zingiberales</taxon>
        <taxon>Cannaceae</taxon>
        <taxon>Canna</taxon>
    </lineage>
</organism>
<dbReference type="PROSITE" id="PS51375">
    <property type="entry name" value="PPR"/>
    <property type="match status" value="1"/>
</dbReference>
<dbReference type="Gene3D" id="1.25.40.10">
    <property type="entry name" value="Tetratricopeptide repeat domain"/>
    <property type="match status" value="2"/>
</dbReference>